<proteinExistence type="predicted"/>
<dbReference type="Proteomes" id="UP001221757">
    <property type="component" value="Unassembled WGS sequence"/>
</dbReference>
<organism evidence="1 2">
    <name type="scientific">Mycena rosella</name>
    <name type="common">Pink bonnet</name>
    <name type="synonym">Agaricus rosellus</name>
    <dbReference type="NCBI Taxonomy" id="1033263"/>
    <lineage>
        <taxon>Eukaryota</taxon>
        <taxon>Fungi</taxon>
        <taxon>Dikarya</taxon>
        <taxon>Basidiomycota</taxon>
        <taxon>Agaricomycotina</taxon>
        <taxon>Agaricomycetes</taxon>
        <taxon>Agaricomycetidae</taxon>
        <taxon>Agaricales</taxon>
        <taxon>Marasmiineae</taxon>
        <taxon>Mycenaceae</taxon>
        <taxon>Mycena</taxon>
    </lineage>
</organism>
<evidence type="ECO:0000313" key="1">
    <source>
        <dbReference type="EMBL" id="KAJ7662390.1"/>
    </source>
</evidence>
<evidence type="ECO:0000313" key="2">
    <source>
        <dbReference type="Proteomes" id="UP001221757"/>
    </source>
</evidence>
<dbReference type="AlphaFoldDB" id="A0AAD7CTA1"/>
<dbReference type="EMBL" id="JARKIE010000241">
    <property type="protein sequence ID" value="KAJ7662390.1"/>
    <property type="molecule type" value="Genomic_DNA"/>
</dbReference>
<name>A0AAD7CTA1_MYCRO</name>
<protein>
    <recommendedName>
        <fullName evidence="3">DDE Tnp4 domain-containing protein</fullName>
    </recommendedName>
</protein>
<sequence>MSKDIIERPHNLATVLAIIENGAASVSETNILALAAAQLAISMMLPNHDPPRLEQGGEHITEQWLLAQKDRHCLWAFRLTADKLIRLSKALNIPERVKTTSGHVFSAIEALALLCTRFRSAGNIYELVLKYDPAQSTISEIINYLSCDLDDRWSHLLDFDYQGILSHENLVTYAEAIHVYSATIWGFLDCMIRQILFGHLYGPIEGRRNDNHLLVERSLLERCQEHATQPDIPGDALPEVWYLQLFGDPAYGATYQICSLFAGLGERTAEEKEWNHQISRPRMSVENRFGEVIAQWPFLNGFWK</sequence>
<evidence type="ECO:0008006" key="3">
    <source>
        <dbReference type="Google" id="ProtNLM"/>
    </source>
</evidence>
<comment type="caution">
    <text evidence="1">The sequence shown here is derived from an EMBL/GenBank/DDBJ whole genome shotgun (WGS) entry which is preliminary data.</text>
</comment>
<accession>A0AAD7CTA1</accession>
<keyword evidence="2" id="KW-1185">Reference proteome</keyword>
<reference evidence="1" key="1">
    <citation type="submission" date="2023-03" db="EMBL/GenBank/DDBJ databases">
        <title>Massive genome expansion in bonnet fungi (Mycena s.s.) driven by repeated elements and novel gene families across ecological guilds.</title>
        <authorList>
            <consortium name="Lawrence Berkeley National Laboratory"/>
            <person name="Harder C.B."/>
            <person name="Miyauchi S."/>
            <person name="Viragh M."/>
            <person name="Kuo A."/>
            <person name="Thoen E."/>
            <person name="Andreopoulos B."/>
            <person name="Lu D."/>
            <person name="Skrede I."/>
            <person name="Drula E."/>
            <person name="Henrissat B."/>
            <person name="Morin E."/>
            <person name="Kohler A."/>
            <person name="Barry K."/>
            <person name="LaButti K."/>
            <person name="Morin E."/>
            <person name="Salamov A."/>
            <person name="Lipzen A."/>
            <person name="Mereny Z."/>
            <person name="Hegedus B."/>
            <person name="Baldrian P."/>
            <person name="Stursova M."/>
            <person name="Weitz H."/>
            <person name="Taylor A."/>
            <person name="Grigoriev I.V."/>
            <person name="Nagy L.G."/>
            <person name="Martin F."/>
            <person name="Kauserud H."/>
        </authorList>
    </citation>
    <scope>NUCLEOTIDE SEQUENCE</scope>
    <source>
        <strain evidence="1">CBHHK067</strain>
    </source>
</reference>
<gene>
    <name evidence="1" type="ORF">B0H17DRAFT_1144335</name>
</gene>